<evidence type="ECO:0000256" key="2">
    <source>
        <dbReference type="ARBA" id="ARBA00022801"/>
    </source>
</evidence>
<proteinExistence type="predicted"/>
<dbReference type="SMART" id="SM00796">
    <property type="entry name" value="AHS1"/>
    <property type="match status" value="1"/>
</dbReference>
<dbReference type="Gene3D" id="2.40.100.10">
    <property type="entry name" value="Cyclophilin-like"/>
    <property type="match status" value="2"/>
</dbReference>
<evidence type="ECO:0000313" key="6">
    <source>
        <dbReference type="EMBL" id="MBP2413466.1"/>
    </source>
</evidence>
<keyword evidence="2" id="KW-0378">Hydrolase</keyword>
<dbReference type="Proteomes" id="UP000711614">
    <property type="component" value="Unassembled WGS sequence"/>
</dbReference>
<keyword evidence="6" id="KW-0649">Protein kinase inhibitor</keyword>
<dbReference type="GO" id="GO:0004860">
    <property type="term" value="F:protein kinase inhibitor activity"/>
    <property type="evidence" value="ECO:0007669"/>
    <property type="project" value="UniProtKB-KW"/>
</dbReference>
<evidence type="ECO:0000313" key="7">
    <source>
        <dbReference type="Proteomes" id="UP000711614"/>
    </source>
</evidence>
<keyword evidence="7" id="KW-1185">Reference proteome</keyword>
<evidence type="ECO:0000259" key="4">
    <source>
        <dbReference type="SMART" id="SM00796"/>
    </source>
</evidence>
<dbReference type="Pfam" id="PF02626">
    <property type="entry name" value="CT_A_B"/>
    <property type="match status" value="1"/>
</dbReference>
<dbReference type="InterPro" id="IPR052708">
    <property type="entry name" value="PxpC"/>
</dbReference>
<dbReference type="EMBL" id="JAGIOI010000001">
    <property type="protein sequence ID" value="MBP2413466.1"/>
    <property type="molecule type" value="Genomic_DNA"/>
</dbReference>
<dbReference type="PANTHER" id="PTHR43309">
    <property type="entry name" value="5-OXOPROLINASE SUBUNIT C"/>
    <property type="match status" value="1"/>
</dbReference>
<dbReference type="SUPFAM" id="SSF50891">
    <property type="entry name" value="Cyclophilin-like"/>
    <property type="match status" value="2"/>
</dbReference>
<feature type="domain" description="Carboxyltransferase" evidence="5">
    <location>
        <begin position="258"/>
        <end position="549"/>
    </location>
</feature>
<reference evidence="6 7" key="1">
    <citation type="submission" date="2021-03" db="EMBL/GenBank/DDBJ databases">
        <title>Sequencing the genomes of 1000 actinobacteria strains.</title>
        <authorList>
            <person name="Klenk H.-P."/>
        </authorList>
    </citation>
    <scope>NUCLEOTIDE SEQUENCE [LARGE SCALE GENOMIC DNA]</scope>
    <source>
        <strain evidence="6 7">DSM 16005</strain>
    </source>
</reference>
<dbReference type="InterPro" id="IPR003778">
    <property type="entry name" value="CT_A_B"/>
</dbReference>
<comment type="caution">
    <text evidence="6">The sequence shown here is derived from an EMBL/GenBank/DDBJ whole genome shotgun (WGS) entry which is preliminary data.</text>
</comment>
<accession>A0ABS4YXK0</accession>
<dbReference type="Pfam" id="PF02682">
    <property type="entry name" value="CT_C_D"/>
    <property type="match status" value="1"/>
</dbReference>
<dbReference type="RefSeq" id="WP_342591222.1">
    <property type="nucleotide sequence ID" value="NZ_JAGIOI010000001.1"/>
</dbReference>
<sequence>MRLLDVGELAVLAELDSLAQVMAVQAVLLRSRPPGVIDVVPAARTVLVSCDSPAAVRAVRGLLAVPPEGLPEPPPGAVHTIKTLYDGADLAHAAGLAGLSTEALVSWHSGQPWLAAFGGFAPGFMYLSPGRQALDMPRHPSPRTEVPAGSVAAGGGFSAIYPGPSPGGWQLLGRCADVLWDASLWDGSGASPALLQPGDTVQFVPVRELVHVSAAAPSTVSEPDSPGAGLHHHESGLAILSPGAFTTVQDLGRPGFAHLGVTASGALDRAALRRANRMVGNPAGRGAGAAGLETVLGGLRVRAVGSHVLAVAGSGAELAVAGVAGTARTPGTNAPFALLDGETLTVTVPTAASALRCYVAVRGGLSVPAALGSRSTDALSRLGPAPLAAGVFLPVGAPAGVVGLPEPVPEQPEIAELRYLPGPRHDWFTPESLAALEQAVWRVGADSNRIGLRVEPADPGATALVRTHEAATRELPSEGMADGAIQVPPSGMPVIFLADHPVTGGYPVVGVVLREDLGKAASLAPGARVRFRRMERREGRTAPAGQSTWHFAT</sequence>
<keyword evidence="3" id="KW-0067">ATP-binding</keyword>
<organism evidence="6 7">
    <name type="scientific">Arthrobacter stackebrandtii</name>
    <dbReference type="NCBI Taxonomy" id="272161"/>
    <lineage>
        <taxon>Bacteria</taxon>
        <taxon>Bacillati</taxon>
        <taxon>Actinomycetota</taxon>
        <taxon>Actinomycetes</taxon>
        <taxon>Micrococcales</taxon>
        <taxon>Micrococcaceae</taxon>
        <taxon>Arthrobacter</taxon>
    </lineage>
</organism>
<evidence type="ECO:0000256" key="3">
    <source>
        <dbReference type="ARBA" id="ARBA00022840"/>
    </source>
</evidence>
<dbReference type="PANTHER" id="PTHR43309:SF3">
    <property type="entry name" value="5-OXOPROLINASE SUBUNIT C"/>
    <property type="match status" value="1"/>
</dbReference>
<feature type="domain" description="Carboxyltransferase" evidence="4">
    <location>
        <begin position="1"/>
        <end position="195"/>
    </location>
</feature>
<dbReference type="InterPro" id="IPR003833">
    <property type="entry name" value="CT_C_D"/>
</dbReference>
<keyword evidence="1" id="KW-0547">Nucleotide-binding</keyword>
<evidence type="ECO:0000256" key="1">
    <source>
        <dbReference type="ARBA" id="ARBA00022741"/>
    </source>
</evidence>
<dbReference type="Gene3D" id="3.30.1360.40">
    <property type="match status" value="1"/>
</dbReference>
<protein>
    <submittedName>
        <fullName evidence="6">KipI family sensor histidine kinase inhibitor</fullName>
    </submittedName>
</protein>
<dbReference type="SUPFAM" id="SSF160467">
    <property type="entry name" value="PH0987 N-terminal domain-like"/>
    <property type="match status" value="1"/>
</dbReference>
<name>A0ABS4YXK0_9MICC</name>
<gene>
    <name evidence="6" type="ORF">JOF48_002265</name>
</gene>
<dbReference type="InterPro" id="IPR029000">
    <property type="entry name" value="Cyclophilin-like_dom_sf"/>
</dbReference>
<evidence type="ECO:0000259" key="5">
    <source>
        <dbReference type="SMART" id="SM00797"/>
    </source>
</evidence>
<dbReference type="SMART" id="SM00797">
    <property type="entry name" value="AHS2"/>
    <property type="match status" value="1"/>
</dbReference>